<dbReference type="RefSeq" id="WP_313322838.1">
    <property type="nucleotide sequence ID" value="NZ_CP134878.1"/>
</dbReference>
<accession>A0AA96F479</accession>
<evidence type="ECO:0000313" key="3">
    <source>
        <dbReference type="EMBL" id="WNM18712.1"/>
    </source>
</evidence>
<keyword evidence="1" id="KW-0732">Signal</keyword>
<evidence type="ECO:0000256" key="1">
    <source>
        <dbReference type="SAM" id="SignalP"/>
    </source>
</evidence>
<name>A0AA96F479_9FLAO</name>
<feature type="domain" description="DUF4440" evidence="2">
    <location>
        <begin position="43"/>
        <end position="153"/>
    </location>
</feature>
<reference evidence="4 5" key="1">
    <citation type="submission" date="2023-09" db="EMBL/GenBank/DDBJ databases">
        <title>Flavobacterium sp. a novel bacteria isolate from Pepper rhizosphere.</title>
        <authorList>
            <person name="Peng Y."/>
            <person name="Lee J."/>
        </authorList>
    </citation>
    <scope>NUCLEOTIDE SEQUENCE [LARGE SCALE GENOMIC DNA]</scope>
    <source>
        <strain evidence="3">PMR2A8</strain>
        <strain evidence="4 5">PMTSA4</strain>
    </source>
</reference>
<evidence type="ECO:0000313" key="5">
    <source>
        <dbReference type="Proteomes" id="UP001304515"/>
    </source>
</evidence>
<keyword evidence="5" id="KW-1185">Reference proteome</keyword>
<evidence type="ECO:0000259" key="2">
    <source>
        <dbReference type="Pfam" id="PF14534"/>
    </source>
</evidence>
<dbReference type="EMBL" id="CP134878">
    <property type="protein sequence ID" value="WNM18712.1"/>
    <property type="molecule type" value="Genomic_DNA"/>
</dbReference>
<gene>
    <name evidence="4" type="ORF">RN605_05230</name>
    <name evidence="3" type="ORF">RN608_11930</name>
</gene>
<dbReference type="KEGG" id="fcj:RN605_05230"/>
<dbReference type="InterPro" id="IPR027843">
    <property type="entry name" value="DUF4440"/>
</dbReference>
<dbReference type="Gene3D" id="3.10.450.50">
    <property type="match status" value="1"/>
</dbReference>
<sequence>MNKPLLFALTLCLCLASCNSAKKAAADTQPKYEIKDQELYNQIVAMDKTFFDAYNTCDLDKQATIYADDIEFYHDLGGLSTSKQDILEGTKNNICGKVTRELVAGTIEVYPIKNYGAVEIGYHKFHNKQEPNAVSHPSKFIIMWHYTNNQWKINKVVSLH</sequence>
<proteinExistence type="predicted"/>
<evidence type="ECO:0000313" key="4">
    <source>
        <dbReference type="EMBL" id="WNM22763.1"/>
    </source>
</evidence>
<dbReference type="Pfam" id="PF14534">
    <property type="entry name" value="DUF4440"/>
    <property type="match status" value="1"/>
</dbReference>
<feature type="signal peptide" evidence="1">
    <location>
        <begin position="1"/>
        <end position="24"/>
    </location>
</feature>
<dbReference type="SUPFAM" id="SSF54427">
    <property type="entry name" value="NTF2-like"/>
    <property type="match status" value="1"/>
</dbReference>
<feature type="chain" id="PRO_5044705302" evidence="1">
    <location>
        <begin position="25"/>
        <end position="160"/>
    </location>
</feature>
<accession>A0AA96EVM7</accession>
<dbReference type="Proteomes" id="UP001304515">
    <property type="component" value="Chromosome"/>
</dbReference>
<protein>
    <submittedName>
        <fullName evidence="4">Nuclear transport factor 2 family protein</fullName>
    </submittedName>
</protein>
<dbReference type="EMBL" id="CP134890">
    <property type="protein sequence ID" value="WNM22763.1"/>
    <property type="molecule type" value="Genomic_DNA"/>
</dbReference>
<dbReference type="InterPro" id="IPR032710">
    <property type="entry name" value="NTF2-like_dom_sf"/>
</dbReference>
<organism evidence="4 5">
    <name type="scientific">Flavobacterium capsici</name>
    <dbReference type="NCBI Taxonomy" id="3075618"/>
    <lineage>
        <taxon>Bacteria</taxon>
        <taxon>Pseudomonadati</taxon>
        <taxon>Bacteroidota</taxon>
        <taxon>Flavobacteriia</taxon>
        <taxon>Flavobacteriales</taxon>
        <taxon>Flavobacteriaceae</taxon>
        <taxon>Flavobacterium</taxon>
    </lineage>
</organism>
<dbReference type="AlphaFoldDB" id="A0AA96F479"/>